<accession>A0A6J4LAS5</accession>
<dbReference type="AlphaFoldDB" id="A0A6J4LAS5"/>
<feature type="region of interest" description="Disordered" evidence="1">
    <location>
        <begin position="46"/>
        <end position="66"/>
    </location>
</feature>
<protein>
    <submittedName>
        <fullName evidence="2">Uncharacterized protein</fullName>
    </submittedName>
</protein>
<evidence type="ECO:0000313" key="2">
    <source>
        <dbReference type="EMBL" id="CAA9327448.1"/>
    </source>
</evidence>
<gene>
    <name evidence="2" type="ORF">AVDCRST_MAG40-1762</name>
</gene>
<sequence length="235" mass="24978">MFGCLRRLGCLAIVLFAGVLLYLNRGAWLPAFQRLTGVEIRRADRDAAPVPPRAADEAAADGSWQPITPEGAARARAGVQSLSARQGPVYAALAPADLASFIYDELRRQLPPSAENVEAAAFGDQLHVRALVNLRDLGGAGALGPMAQFLGERDTVQFGGTLAVVRPGLAEFRVRQIKLRQLSVPAPLIPRILAQLNRAERPAGVAADALPLAVPAAVSDVRVARGRVTLYKNVP</sequence>
<evidence type="ECO:0000256" key="1">
    <source>
        <dbReference type="SAM" id="MobiDB-lite"/>
    </source>
</evidence>
<organism evidence="2">
    <name type="scientific">uncultured Gemmatimonadaceae bacterium</name>
    <dbReference type="NCBI Taxonomy" id="246130"/>
    <lineage>
        <taxon>Bacteria</taxon>
        <taxon>Pseudomonadati</taxon>
        <taxon>Gemmatimonadota</taxon>
        <taxon>Gemmatimonadia</taxon>
        <taxon>Gemmatimonadales</taxon>
        <taxon>Gemmatimonadaceae</taxon>
        <taxon>environmental samples</taxon>
    </lineage>
</organism>
<name>A0A6J4LAS5_9BACT</name>
<proteinExistence type="predicted"/>
<reference evidence="2" key="1">
    <citation type="submission" date="2020-02" db="EMBL/GenBank/DDBJ databases">
        <authorList>
            <person name="Meier V. D."/>
        </authorList>
    </citation>
    <scope>NUCLEOTIDE SEQUENCE</scope>
    <source>
        <strain evidence="2">AVDCRST_MAG40</strain>
    </source>
</reference>
<dbReference type="EMBL" id="CADCTX010000546">
    <property type="protein sequence ID" value="CAA9327448.1"/>
    <property type="molecule type" value="Genomic_DNA"/>
</dbReference>